<evidence type="ECO:0000313" key="2">
    <source>
        <dbReference type="Proteomes" id="UP001158049"/>
    </source>
</evidence>
<dbReference type="Proteomes" id="UP001158049">
    <property type="component" value="Unassembled WGS sequence"/>
</dbReference>
<comment type="caution">
    <text evidence="1">The sequence shown here is derived from an EMBL/GenBank/DDBJ whole genome shotgun (WGS) entry which is preliminary data.</text>
</comment>
<protein>
    <submittedName>
        <fullName evidence="1">Uncharacterized protein</fullName>
    </submittedName>
</protein>
<reference evidence="1 2" key="1">
    <citation type="submission" date="2017-05" db="EMBL/GenBank/DDBJ databases">
        <authorList>
            <person name="Varghese N."/>
            <person name="Submissions S."/>
        </authorList>
    </citation>
    <scope>NUCLEOTIDE SEQUENCE [LARGE SCALE GENOMIC DNA]</scope>
    <source>
        <strain evidence="1 2">DSM 26001</strain>
    </source>
</reference>
<gene>
    <name evidence="1" type="ORF">SAMN06295970_11240</name>
</gene>
<keyword evidence="2" id="KW-1185">Reference proteome</keyword>
<organism evidence="1 2">
    <name type="scientific">Noviherbaspirillum suwonense</name>
    <dbReference type="NCBI Taxonomy" id="1224511"/>
    <lineage>
        <taxon>Bacteria</taxon>
        <taxon>Pseudomonadati</taxon>
        <taxon>Pseudomonadota</taxon>
        <taxon>Betaproteobacteria</taxon>
        <taxon>Burkholderiales</taxon>
        <taxon>Oxalobacteraceae</taxon>
        <taxon>Noviherbaspirillum</taxon>
    </lineage>
</organism>
<proteinExistence type="predicted"/>
<dbReference type="EMBL" id="FXUL01000012">
    <property type="protein sequence ID" value="SMP66728.1"/>
    <property type="molecule type" value="Genomic_DNA"/>
</dbReference>
<sequence length="207" mass="22985">MLTPSSIRLPFTRQAPPDSCLPGEHRHAIGCPHALACGQNEYRVDLCLDKPLAQLGRHLGKGDNGRDQRIDVRPGTAAETIQERPCPELPHELQCLVAPDLQSIRWGFVFCKTRIACCVALSVQSLGGIRRRCRLCQKTFAADPPAMPDGREKPGRPVFMIKHPRYRELRGSEGCRNQTTQRCLTSSCTAATRLRHPVLQPTSAKDT</sequence>
<name>A0ABY1QF39_9BURK</name>
<evidence type="ECO:0000313" key="1">
    <source>
        <dbReference type="EMBL" id="SMP66728.1"/>
    </source>
</evidence>
<accession>A0ABY1QF39</accession>